<dbReference type="EMBL" id="VSSQ01076534">
    <property type="protein sequence ID" value="MPN26859.1"/>
    <property type="molecule type" value="Genomic_DNA"/>
</dbReference>
<organism evidence="1">
    <name type="scientific">bioreactor metagenome</name>
    <dbReference type="NCBI Taxonomy" id="1076179"/>
    <lineage>
        <taxon>unclassified sequences</taxon>
        <taxon>metagenomes</taxon>
        <taxon>ecological metagenomes</taxon>
    </lineage>
</organism>
<dbReference type="AlphaFoldDB" id="A0A645GLW4"/>
<evidence type="ECO:0000313" key="1">
    <source>
        <dbReference type="EMBL" id="MPN26859.1"/>
    </source>
</evidence>
<accession>A0A645GLW4</accession>
<name>A0A645GLW4_9ZZZZ</name>
<gene>
    <name evidence="1" type="ORF">SDC9_174285</name>
</gene>
<comment type="caution">
    <text evidence="1">The sequence shown here is derived from an EMBL/GenBank/DDBJ whole genome shotgun (WGS) entry which is preliminary data.</text>
</comment>
<reference evidence="1" key="1">
    <citation type="submission" date="2019-08" db="EMBL/GenBank/DDBJ databases">
        <authorList>
            <person name="Kucharzyk K."/>
            <person name="Murdoch R.W."/>
            <person name="Higgins S."/>
            <person name="Loffler F."/>
        </authorList>
    </citation>
    <scope>NUCLEOTIDE SEQUENCE</scope>
</reference>
<protein>
    <submittedName>
        <fullName evidence="1">Uncharacterized protein</fullName>
    </submittedName>
</protein>
<proteinExistence type="predicted"/>
<sequence>MLHHSPYEDILPVGHQVHVHLDGLVQVLVDEYWMVPGDLDCRFNIRPELVLGIDYLHGPSSQNIGRSDQHRITYPLGYVLCLREGVSCSGFGLLYTELVHKRREPSAVLGYVHVVRICTEDLRFASFECLLKVDSQIDARLSSVLDYHPVRLFFLYHVQDVLQSKRLEV</sequence>